<keyword evidence="3" id="KW-1185">Reference proteome</keyword>
<keyword evidence="1" id="KW-0812">Transmembrane</keyword>
<protein>
    <submittedName>
        <fullName evidence="2">Uncharacterized protein</fullName>
    </submittedName>
</protein>
<dbReference type="STRING" id="1224947.SAMN05216480_101372"/>
<sequence length="138" mass="15066">MKTSYYQTLFKKVLRFTGVISMIVAMVFAYRPMFTGDGKQYSNLVFILLGLSSVFLALGSNREFSIVNSLLSKFPAIYSKAKSVIVIVYAIAVIMVLVMGIVGVFSSTQNSFTSIGTGFLIFGLGGLVMLNNMLVSKD</sequence>
<reference evidence="2 3" key="1">
    <citation type="submission" date="2016-10" db="EMBL/GenBank/DDBJ databases">
        <authorList>
            <person name="de Groot N.N."/>
        </authorList>
    </citation>
    <scope>NUCLEOTIDE SEQUENCE [LARGE SCALE GENOMIC DNA]</scope>
    <source>
        <strain evidence="2 3">CGMCC 1.12333</strain>
    </source>
</reference>
<feature type="transmembrane region" description="Helical" evidence="1">
    <location>
        <begin position="111"/>
        <end position="130"/>
    </location>
</feature>
<feature type="transmembrane region" description="Helical" evidence="1">
    <location>
        <begin position="81"/>
        <end position="105"/>
    </location>
</feature>
<name>A0A1I7EX59_9FLAO</name>
<gene>
    <name evidence="2" type="ORF">SAMN05216480_101372</name>
</gene>
<accession>A0A1I7EX59</accession>
<dbReference type="RefSeq" id="WP_093022198.1">
    <property type="nucleotide sequence ID" value="NZ_FPBK01000001.1"/>
</dbReference>
<keyword evidence="1" id="KW-1133">Transmembrane helix</keyword>
<evidence type="ECO:0000256" key="1">
    <source>
        <dbReference type="SAM" id="Phobius"/>
    </source>
</evidence>
<dbReference type="EMBL" id="FPBK01000001">
    <property type="protein sequence ID" value="SFU28501.1"/>
    <property type="molecule type" value="Genomic_DNA"/>
</dbReference>
<proteinExistence type="predicted"/>
<feature type="transmembrane region" description="Helical" evidence="1">
    <location>
        <begin position="41"/>
        <end position="60"/>
    </location>
</feature>
<dbReference type="AlphaFoldDB" id="A0A1I7EX59"/>
<feature type="transmembrane region" description="Helical" evidence="1">
    <location>
        <begin position="12"/>
        <end position="29"/>
    </location>
</feature>
<evidence type="ECO:0000313" key="3">
    <source>
        <dbReference type="Proteomes" id="UP000199138"/>
    </source>
</evidence>
<organism evidence="2 3">
    <name type="scientific">Pustulibacterium marinum</name>
    <dbReference type="NCBI Taxonomy" id="1224947"/>
    <lineage>
        <taxon>Bacteria</taxon>
        <taxon>Pseudomonadati</taxon>
        <taxon>Bacteroidota</taxon>
        <taxon>Flavobacteriia</taxon>
        <taxon>Flavobacteriales</taxon>
        <taxon>Flavobacteriaceae</taxon>
        <taxon>Pustulibacterium</taxon>
    </lineage>
</organism>
<keyword evidence="1" id="KW-0472">Membrane</keyword>
<dbReference type="Proteomes" id="UP000199138">
    <property type="component" value="Unassembled WGS sequence"/>
</dbReference>
<evidence type="ECO:0000313" key="2">
    <source>
        <dbReference type="EMBL" id="SFU28501.1"/>
    </source>
</evidence>